<dbReference type="InParanoid" id="A0A078A8I5"/>
<reference evidence="4 5" key="1">
    <citation type="submission" date="2014-06" db="EMBL/GenBank/DDBJ databases">
        <authorList>
            <person name="Swart Estienne"/>
        </authorList>
    </citation>
    <scope>NUCLEOTIDE SEQUENCE [LARGE SCALE GENOMIC DNA]</scope>
    <source>
        <strain evidence="4 5">130c</strain>
    </source>
</reference>
<evidence type="ECO:0000313" key="4">
    <source>
        <dbReference type="EMBL" id="CDW78580.1"/>
    </source>
</evidence>
<feature type="domain" description="Calcineurin-like phosphoesterase" evidence="3">
    <location>
        <begin position="4"/>
        <end position="214"/>
    </location>
</feature>
<dbReference type="OrthoDB" id="440506at2759"/>
<sequence length="368" mass="42578">MHDNFNPENQLDALVLSGDFVMHGLASRTPGVTNWDMMKSTIEQVIEQFKTKFTEAIILPCIGNNDVVEHYSAPKIDFKDQYYGDLFYIWFSNVTKNSQYAKLSEIETTFKKGGYYRYELTDSISFIALNTIYFSIRNDIDLQTGDEQLLWLSNQLAGASSDHKFIIQMHIFPGLFFFNGVEQFMRTNYTTQLLQIFYQNQEKIQFLFGAHIHWADIRAPLSSEFPNLELKMIITPSGSPIFNNNPGYTYIEMHGSTGKISDLKWRYFQLYSYIFMKLKSFAEVDPQSLLSIDINDVSSIRESVQRLQGDSNLFGEVMAAKVGYSWIFQQLSGLFFPLGKMIVLKDLQQNIVCALKYFEIEQYNSCKI</sequence>
<keyword evidence="1" id="KW-0378">Hydrolase</keyword>
<evidence type="ECO:0000256" key="2">
    <source>
        <dbReference type="ARBA" id="ARBA00023180"/>
    </source>
</evidence>
<proteinExistence type="predicted"/>
<protein>
    <recommendedName>
        <fullName evidence="3">Calcineurin-like phosphoesterase domain-containing protein</fullName>
    </recommendedName>
</protein>
<dbReference type="AlphaFoldDB" id="A0A078A8I5"/>
<dbReference type="PANTHER" id="PTHR10340:SF57">
    <property type="entry name" value="METALLOPHOS DOMAIN-CONTAINING PROTEIN"/>
    <property type="match status" value="1"/>
</dbReference>
<dbReference type="InterPro" id="IPR029052">
    <property type="entry name" value="Metallo-depent_PP-like"/>
</dbReference>
<dbReference type="Pfam" id="PF00149">
    <property type="entry name" value="Metallophos"/>
    <property type="match status" value="1"/>
</dbReference>
<dbReference type="SUPFAM" id="SSF56300">
    <property type="entry name" value="Metallo-dependent phosphatases"/>
    <property type="match status" value="1"/>
</dbReference>
<organism evidence="4 5">
    <name type="scientific">Stylonychia lemnae</name>
    <name type="common">Ciliate</name>
    <dbReference type="NCBI Taxonomy" id="5949"/>
    <lineage>
        <taxon>Eukaryota</taxon>
        <taxon>Sar</taxon>
        <taxon>Alveolata</taxon>
        <taxon>Ciliophora</taxon>
        <taxon>Intramacronucleata</taxon>
        <taxon>Spirotrichea</taxon>
        <taxon>Stichotrichia</taxon>
        <taxon>Sporadotrichida</taxon>
        <taxon>Oxytrichidae</taxon>
        <taxon>Stylonychinae</taxon>
        <taxon>Stylonychia</taxon>
    </lineage>
</organism>
<accession>A0A078A8I5</accession>
<evidence type="ECO:0000259" key="3">
    <source>
        <dbReference type="Pfam" id="PF00149"/>
    </source>
</evidence>
<gene>
    <name evidence="4" type="primary">Contig16791.g17884</name>
    <name evidence="4" type="ORF">STYLEM_7560</name>
</gene>
<dbReference type="EMBL" id="CCKQ01007224">
    <property type="protein sequence ID" value="CDW78580.1"/>
    <property type="molecule type" value="Genomic_DNA"/>
</dbReference>
<dbReference type="GO" id="GO:0008081">
    <property type="term" value="F:phosphoric diester hydrolase activity"/>
    <property type="evidence" value="ECO:0007669"/>
    <property type="project" value="TreeGrafter"/>
</dbReference>
<name>A0A078A8I5_STYLE</name>
<dbReference type="PANTHER" id="PTHR10340">
    <property type="entry name" value="SPHINGOMYELIN PHOSPHODIESTERASE"/>
    <property type="match status" value="1"/>
</dbReference>
<keyword evidence="5" id="KW-1185">Reference proteome</keyword>
<dbReference type="InterPro" id="IPR004843">
    <property type="entry name" value="Calcineurin-like_PHP"/>
</dbReference>
<keyword evidence="2" id="KW-0325">Glycoprotein</keyword>
<dbReference type="Proteomes" id="UP000039865">
    <property type="component" value="Unassembled WGS sequence"/>
</dbReference>
<evidence type="ECO:0000256" key="1">
    <source>
        <dbReference type="ARBA" id="ARBA00022801"/>
    </source>
</evidence>
<evidence type="ECO:0000313" key="5">
    <source>
        <dbReference type="Proteomes" id="UP000039865"/>
    </source>
</evidence>
<dbReference type="GO" id="GO:0005615">
    <property type="term" value="C:extracellular space"/>
    <property type="evidence" value="ECO:0007669"/>
    <property type="project" value="TreeGrafter"/>
</dbReference>
<dbReference type="Gene3D" id="3.60.21.10">
    <property type="match status" value="1"/>
</dbReference>